<dbReference type="InterPro" id="IPR032710">
    <property type="entry name" value="NTF2-like_dom_sf"/>
</dbReference>
<gene>
    <name evidence="2" type="ORF">HMN09_00334200</name>
</gene>
<dbReference type="Gene3D" id="3.10.450.50">
    <property type="match status" value="1"/>
</dbReference>
<dbReference type="InterPro" id="IPR037401">
    <property type="entry name" value="SnoaL-like"/>
</dbReference>
<dbReference type="Pfam" id="PF13577">
    <property type="entry name" value="SnoaL_4"/>
    <property type="match status" value="1"/>
</dbReference>
<organism evidence="2 3">
    <name type="scientific">Mycena chlorophos</name>
    <name type="common">Agaric fungus</name>
    <name type="synonym">Agaricus chlorophos</name>
    <dbReference type="NCBI Taxonomy" id="658473"/>
    <lineage>
        <taxon>Eukaryota</taxon>
        <taxon>Fungi</taxon>
        <taxon>Dikarya</taxon>
        <taxon>Basidiomycota</taxon>
        <taxon>Agaricomycotina</taxon>
        <taxon>Agaricomycetes</taxon>
        <taxon>Agaricomycetidae</taxon>
        <taxon>Agaricales</taxon>
        <taxon>Marasmiineae</taxon>
        <taxon>Mycenaceae</taxon>
        <taxon>Mycena</taxon>
    </lineage>
</organism>
<accession>A0A8H6WHV9</accession>
<dbReference type="AlphaFoldDB" id="A0A8H6WHV9"/>
<evidence type="ECO:0000313" key="3">
    <source>
        <dbReference type="Proteomes" id="UP000613580"/>
    </source>
</evidence>
<protein>
    <recommendedName>
        <fullName evidence="1">SnoaL-like domain-containing protein</fullName>
    </recommendedName>
</protein>
<name>A0A8H6WHV9_MYCCL</name>
<dbReference type="EMBL" id="JACAZE010000004">
    <property type="protein sequence ID" value="KAF7318257.1"/>
    <property type="molecule type" value="Genomic_DNA"/>
</dbReference>
<dbReference type="OrthoDB" id="5208229at2759"/>
<evidence type="ECO:0000259" key="1">
    <source>
        <dbReference type="Pfam" id="PF13577"/>
    </source>
</evidence>
<keyword evidence="3" id="KW-1185">Reference proteome</keyword>
<evidence type="ECO:0000313" key="2">
    <source>
        <dbReference type="EMBL" id="KAF7318257.1"/>
    </source>
</evidence>
<dbReference type="SUPFAM" id="SSF54427">
    <property type="entry name" value="NTF2-like"/>
    <property type="match status" value="1"/>
</dbReference>
<dbReference type="Proteomes" id="UP000613580">
    <property type="component" value="Unassembled WGS sequence"/>
</dbReference>
<comment type="caution">
    <text evidence="2">The sequence shown here is derived from an EMBL/GenBank/DDBJ whole genome shotgun (WGS) entry which is preliminary data.</text>
</comment>
<sequence length="177" mass="19967">MAQYTLTDYLLDRINIQDAIHKLAWFVDRGDWEGLEKLFANEVVIDYTKLLGGDPIHTTNVAQTSVWRGMLDFLDGAHHAFTTVLIDLPQPSAASPIEEFPQEATGTCNYLITLKRANAMGDPLLQSGGYYNFKFIRSSLDDKTGNPWRLAFFKENTTYARGNTDVVKNPTTKSSWL</sequence>
<proteinExistence type="predicted"/>
<reference evidence="2" key="1">
    <citation type="submission" date="2020-05" db="EMBL/GenBank/DDBJ databases">
        <title>Mycena genomes resolve the evolution of fungal bioluminescence.</title>
        <authorList>
            <person name="Tsai I.J."/>
        </authorList>
    </citation>
    <scope>NUCLEOTIDE SEQUENCE</scope>
    <source>
        <strain evidence="2">110903Hualien_Pintung</strain>
    </source>
</reference>
<feature type="domain" description="SnoaL-like" evidence="1">
    <location>
        <begin position="9"/>
        <end position="150"/>
    </location>
</feature>